<dbReference type="FunFam" id="2.60.40.10:FF:000088">
    <property type="entry name" value="Butyrophilin subfamily 1 member A1"/>
    <property type="match status" value="1"/>
</dbReference>
<sequence>MALMLALVLSLLRLVSGQWQVIGLDRPAQALVGEDVLFSCFLSPETNAEAMEVRFFKNKLYAVVHQYRDGKDQEHMKMPDYRGRTVFFKDFLAKGHVSLRLQKVTPLDAGLYGCWFRSQTYEQEAIWELQVLEMGSTPLISIKGFVDGGIRLHCQSSGWFPQPTVKWKGSTALPSDSKVNVDGHGLFDVETSLIIQEDSGSISCCIQYPDQSLEVESRVWIKDTFFQPSSWRLPSILLIFLVFGLCAAFIGLRISFSKSQGKIQTKVHYEGMDRQAEWREARKHAVEVTLDMDTAHPQLYISDMKAISCRSHPQEVPDSEKRFKRKCVVASQGFRQGKHYWEVDVGFHKRWYLGVCRDDVERKVCISLCPTNGYWVFGQWGHQQYFTFNPSKFSLFLRTPPTRVGIFLDYEDGAISFFNINDQSLIYKMEHQFEGVLRPFFEIYEGETVNPIYICPVSLR</sequence>
<dbReference type="InterPro" id="IPR003879">
    <property type="entry name" value="Butyrophylin_SPRY"/>
</dbReference>
<dbReference type="STRING" id="30611.ENSOGAP00000002201"/>
<evidence type="ECO:0000313" key="13">
    <source>
        <dbReference type="Proteomes" id="UP000005225"/>
    </source>
</evidence>
<reference evidence="13" key="1">
    <citation type="submission" date="2011-03" db="EMBL/GenBank/DDBJ databases">
        <title>Version 3 of the genome sequence of Otolemur garnettii (Bushbaby).</title>
        <authorList>
            <consortium name="The Broad Institute Genome Sequencing Platform"/>
            <person name="Di Palma F."/>
            <person name="Johnson J."/>
            <person name="Lander E.S."/>
            <person name="Lindblad-Toh K."/>
            <person name="Jaffe D.B."/>
            <person name="Gnerre S."/>
            <person name="MacCallum I."/>
            <person name="Przybylski D."/>
            <person name="Ribeiro F.J."/>
            <person name="Burton J.N."/>
            <person name="Walker B.J."/>
            <person name="Sharpe T."/>
            <person name="Hall G."/>
        </authorList>
    </citation>
    <scope>NUCLEOTIDE SEQUENCE [LARGE SCALE GENOMIC DNA]</scope>
</reference>
<accession>H0WKS5</accession>
<comment type="subcellular location">
    <subcellularLocation>
        <location evidence="1">Membrane</location>
        <topology evidence="1">Single-pass type I membrane protein</topology>
    </subcellularLocation>
</comment>
<keyword evidence="4 9" id="KW-0732">Signal</keyword>
<evidence type="ECO:0000259" key="10">
    <source>
        <dbReference type="PROSITE" id="PS50188"/>
    </source>
</evidence>
<dbReference type="Pfam" id="PF07686">
    <property type="entry name" value="V-set"/>
    <property type="match status" value="1"/>
</dbReference>
<dbReference type="SUPFAM" id="SSF48726">
    <property type="entry name" value="Immunoglobulin"/>
    <property type="match status" value="2"/>
</dbReference>
<keyword evidence="13" id="KW-1185">Reference proteome</keyword>
<evidence type="ECO:0000256" key="7">
    <source>
        <dbReference type="ARBA" id="ARBA00023319"/>
    </source>
</evidence>
<feature type="chain" id="PRO_5003543598" description="Butyrophilin like 8" evidence="9">
    <location>
        <begin position="18"/>
        <end position="460"/>
    </location>
</feature>
<dbReference type="PANTHER" id="PTHR24100">
    <property type="entry name" value="BUTYROPHILIN"/>
    <property type="match status" value="1"/>
</dbReference>
<dbReference type="InterPro" id="IPR043136">
    <property type="entry name" value="B30.2/SPRY_sf"/>
</dbReference>
<dbReference type="PANTHER" id="PTHR24100:SF108">
    <property type="entry name" value="BUTYROPHILIN-LIKE PROTEIN 8"/>
    <property type="match status" value="1"/>
</dbReference>
<keyword evidence="6 8" id="KW-0472">Membrane</keyword>
<evidence type="ECO:0000313" key="12">
    <source>
        <dbReference type="Ensembl" id="ENSOGAP00000002201.2"/>
    </source>
</evidence>
<dbReference type="SMART" id="SM00409">
    <property type="entry name" value="IG"/>
    <property type="match status" value="1"/>
</dbReference>
<dbReference type="InterPro" id="IPR003599">
    <property type="entry name" value="Ig_sub"/>
</dbReference>
<evidence type="ECO:0000256" key="6">
    <source>
        <dbReference type="ARBA" id="ARBA00023136"/>
    </source>
</evidence>
<feature type="transmembrane region" description="Helical" evidence="8">
    <location>
        <begin position="236"/>
        <end position="256"/>
    </location>
</feature>
<dbReference type="Ensembl" id="ENSOGAT00000002464.2">
    <property type="protein sequence ID" value="ENSOGAP00000002201.2"/>
    <property type="gene ID" value="ENSOGAG00000002462.2"/>
</dbReference>
<evidence type="ECO:0000256" key="4">
    <source>
        <dbReference type="ARBA" id="ARBA00022729"/>
    </source>
</evidence>
<dbReference type="PRINTS" id="PR01407">
    <property type="entry name" value="BUTYPHLNCDUF"/>
</dbReference>
<feature type="signal peptide" evidence="9">
    <location>
        <begin position="1"/>
        <end position="17"/>
    </location>
</feature>
<dbReference type="SUPFAM" id="SSF49899">
    <property type="entry name" value="Concanavalin A-like lectins/glucanases"/>
    <property type="match status" value="1"/>
</dbReference>
<evidence type="ECO:0008006" key="14">
    <source>
        <dbReference type="Google" id="ProtNLM"/>
    </source>
</evidence>
<organism evidence="12 13">
    <name type="scientific">Otolemur garnettii</name>
    <name type="common">Small-eared galago</name>
    <name type="synonym">Garnett's greater bushbaby</name>
    <dbReference type="NCBI Taxonomy" id="30611"/>
    <lineage>
        <taxon>Eukaryota</taxon>
        <taxon>Metazoa</taxon>
        <taxon>Chordata</taxon>
        <taxon>Craniata</taxon>
        <taxon>Vertebrata</taxon>
        <taxon>Euteleostomi</taxon>
        <taxon>Mammalia</taxon>
        <taxon>Eutheria</taxon>
        <taxon>Euarchontoglires</taxon>
        <taxon>Primates</taxon>
        <taxon>Strepsirrhini</taxon>
        <taxon>Lorisiformes</taxon>
        <taxon>Galagidae</taxon>
        <taxon>Otolemur</taxon>
    </lineage>
</organism>
<dbReference type="InterPro" id="IPR013783">
    <property type="entry name" value="Ig-like_fold"/>
</dbReference>
<dbReference type="Gene3D" id="2.60.120.920">
    <property type="match status" value="1"/>
</dbReference>
<dbReference type="InterPro" id="IPR006574">
    <property type="entry name" value="PRY"/>
</dbReference>
<reference evidence="12" key="2">
    <citation type="submission" date="2025-08" db="UniProtKB">
        <authorList>
            <consortium name="Ensembl"/>
        </authorList>
    </citation>
    <scope>IDENTIFICATION</scope>
</reference>
<dbReference type="GO" id="GO:0001817">
    <property type="term" value="P:regulation of cytokine production"/>
    <property type="evidence" value="ECO:0007669"/>
    <property type="project" value="TreeGrafter"/>
</dbReference>
<dbReference type="GO" id="GO:0005102">
    <property type="term" value="F:signaling receptor binding"/>
    <property type="evidence" value="ECO:0007669"/>
    <property type="project" value="TreeGrafter"/>
</dbReference>
<dbReference type="eggNOG" id="KOG2177">
    <property type="taxonomic scope" value="Eukaryota"/>
</dbReference>
<dbReference type="CDD" id="cd05713">
    <property type="entry name" value="IgV_MOG_like"/>
    <property type="match status" value="1"/>
</dbReference>
<dbReference type="HOGENOM" id="CLU_013137_22_0_1"/>
<evidence type="ECO:0000256" key="3">
    <source>
        <dbReference type="ARBA" id="ARBA00022692"/>
    </source>
</evidence>
<dbReference type="InterPro" id="IPR007110">
    <property type="entry name" value="Ig-like_dom"/>
</dbReference>
<dbReference type="Pfam" id="PF13765">
    <property type="entry name" value="PRY"/>
    <property type="match status" value="1"/>
</dbReference>
<reference evidence="12" key="3">
    <citation type="submission" date="2025-09" db="UniProtKB">
        <authorList>
            <consortium name="Ensembl"/>
        </authorList>
    </citation>
    <scope>IDENTIFICATION</scope>
</reference>
<proteinExistence type="inferred from homology"/>
<name>H0WKS5_OTOGA</name>
<feature type="domain" description="Ig-like" evidence="11">
    <location>
        <begin position="138"/>
        <end position="216"/>
    </location>
</feature>
<dbReference type="InterPro" id="IPR003877">
    <property type="entry name" value="SPRY_dom"/>
</dbReference>
<comment type="similarity">
    <text evidence="2">Belongs to the immunoglobulin superfamily. BTN/MOG family.</text>
</comment>
<dbReference type="InterPro" id="IPR036179">
    <property type="entry name" value="Ig-like_dom_sf"/>
</dbReference>
<dbReference type="GO" id="GO:0050852">
    <property type="term" value="P:T cell receptor signaling pathway"/>
    <property type="evidence" value="ECO:0007669"/>
    <property type="project" value="TreeGrafter"/>
</dbReference>
<dbReference type="SMART" id="SM00449">
    <property type="entry name" value="SPRY"/>
    <property type="match status" value="1"/>
</dbReference>
<dbReference type="InterPro" id="IPR053896">
    <property type="entry name" value="BTN3A2-like_Ig-C"/>
</dbReference>
<evidence type="ECO:0000256" key="8">
    <source>
        <dbReference type="SAM" id="Phobius"/>
    </source>
</evidence>
<dbReference type="Pfam" id="PF00622">
    <property type="entry name" value="SPRY"/>
    <property type="match status" value="1"/>
</dbReference>
<dbReference type="OMA" id="WARKERN"/>
<dbReference type="AlphaFoldDB" id="H0WKS5"/>
<dbReference type="CDD" id="cd13733">
    <property type="entry name" value="SPRY_PRY_C-I_1"/>
    <property type="match status" value="1"/>
</dbReference>
<dbReference type="InterPro" id="IPR050504">
    <property type="entry name" value="IgSF_BTN/MOG"/>
</dbReference>
<evidence type="ECO:0000256" key="1">
    <source>
        <dbReference type="ARBA" id="ARBA00004479"/>
    </source>
</evidence>
<feature type="domain" description="B30.2/SPRY" evidence="10">
    <location>
        <begin position="268"/>
        <end position="460"/>
    </location>
</feature>
<evidence type="ECO:0000256" key="5">
    <source>
        <dbReference type="ARBA" id="ARBA00022989"/>
    </source>
</evidence>
<dbReference type="SMART" id="SM00589">
    <property type="entry name" value="PRY"/>
    <property type="match status" value="1"/>
</dbReference>
<dbReference type="InterPro" id="IPR001870">
    <property type="entry name" value="B30.2/SPRY"/>
</dbReference>
<evidence type="ECO:0000259" key="11">
    <source>
        <dbReference type="PROSITE" id="PS50835"/>
    </source>
</evidence>
<evidence type="ECO:0000256" key="2">
    <source>
        <dbReference type="ARBA" id="ARBA00007591"/>
    </source>
</evidence>
<evidence type="ECO:0000256" key="9">
    <source>
        <dbReference type="SAM" id="SignalP"/>
    </source>
</evidence>
<dbReference type="InParanoid" id="H0WKS5"/>
<dbReference type="FunFam" id="2.60.40.10:FF:000208">
    <property type="entry name" value="Butyrophilin subfamily 1 member A1"/>
    <property type="match status" value="1"/>
</dbReference>
<dbReference type="EMBL" id="AAQR03161039">
    <property type="status" value="NOT_ANNOTATED_CDS"/>
    <property type="molecule type" value="Genomic_DNA"/>
</dbReference>
<dbReference type="GeneTree" id="ENSGT00940000163611"/>
<dbReference type="Proteomes" id="UP000005225">
    <property type="component" value="Unassembled WGS sequence"/>
</dbReference>
<protein>
    <recommendedName>
        <fullName evidence="14">Butyrophilin like 8</fullName>
    </recommendedName>
</protein>
<keyword evidence="7" id="KW-0393">Immunoglobulin domain</keyword>
<dbReference type="InterPro" id="IPR013106">
    <property type="entry name" value="Ig_V-set"/>
</dbReference>
<dbReference type="PROSITE" id="PS50188">
    <property type="entry name" value="B302_SPRY"/>
    <property type="match status" value="1"/>
</dbReference>
<keyword evidence="3 8" id="KW-0812">Transmembrane</keyword>
<dbReference type="Gene3D" id="2.60.40.10">
    <property type="entry name" value="Immunoglobulins"/>
    <property type="match status" value="2"/>
</dbReference>
<dbReference type="Pfam" id="PF22705">
    <property type="entry name" value="C2-set_3"/>
    <property type="match status" value="1"/>
</dbReference>
<dbReference type="InterPro" id="IPR013320">
    <property type="entry name" value="ConA-like_dom_sf"/>
</dbReference>
<dbReference type="GO" id="GO:0009897">
    <property type="term" value="C:external side of plasma membrane"/>
    <property type="evidence" value="ECO:0007669"/>
    <property type="project" value="TreeGrafter"/>
</dbReference>
<keyword evidence="5 8" id="KW-1133">Transmembrane helix</keyword>
<dbReference type="FunFam" id="2.60.120.920:FF:000073">
    <property type="entry name" value="Butyrophilin like 3"/>
    <property type="match status" value="1"/>
</dbReference>
<dbReference type="PROSITE" id="PS50835">
    <property type="entry name" value="IG_LIKE"/>
    <property type="match status" value="1"/>
</dbReference>